<dbReference type="EMBL" id="CABFNO020001298">
    <property type="protein sequence ID" value="CAG9977675.1"/>
    <property type="molecule type" value="Genomic_DNA"/>
</dbReference>
<dbReference type="Proteomes" id="UP000754883">
    <property type="component" value="Unassembled WGS sequence"/>
</dbReference>
<keyword evidence="2" id="KW-1185">Reference proteome</keyword>
<dbReference type="AlphaFoldDB" id="A0A9N9XWZ6"/>
<proteinExistence type="predicted"/>
<evidence type="ECO:0000313" key="1">
    <source>
        <dbReference type="EMBL" id="CAG9977675.1"/>
    </source>
</evidence>
<evidence type="ECO:0000313" key="2">
    <source>
        <dbReference type="Proteomes" id="UP000754883"/>
    </source>
</evidence>
<organism evidence="1 2">
    <name type="scientific">Clonostachys byssicola</name>
    <dbReference type="NCBI Taxonomy" id="160290"/>
    <lineage>
        <taxon>Eukaryota</taxon>
        <taxon>Fungi</taxon>
        <taxon>Dikarya</taxon>
        <taxon>Ascomycota</taxon>
        <taxon>Pezizomycotina</taxon>
        <taxon>Sordariomycetes</taxon>
        <taxon>Hypocreomycetidae</taxon>
        <taxon>Hypocreales</taxon>
        <taxon>Bionectriaceae</taxon>
        <taxon>Clonostachys</taxon>
    </lineage>
</organism>
<name>A0A9N9XWZ6_9HYPO</name>
<protein>
    <submittedName>
        <fullName evidence="1">Uncharacterized protein</fullName>
    </submittedName>
</protein>
<gene>
    <name evidence="1" type="ORF">CBYS24578_00008814</name>
</gene>
<reference evidence="2" key="1">
    <citation type="submission" date="2019-06" db="EMBL/GenBank/DDBJ databases">
        <authorList>
            <person name="Broberg M."/>
        </authorList>
    </citation>
    <scope>NUCLEOTIDE SEQUENCE [LARGE SCALE GENOMIC DNA]</scope>
</reference>
<reference evidence="1 2" key="2">
    <citation type="submission" date="2021-10" db="EMBL/GenBank/DDBJ databases">
        <authorList>
            <person name="Piombo E."/>
        </authorList>
    </citation>
    <scope>NUCLEOTIDE SEQUENCE [LARGE SCALE GENOMIC DNA]</scope>
</reference>
<sequence length="61" mass="6461">MTVVGGTSLQVPFTMATQRSDAFPIPQGEALDLCHKCAVAHSFTVSVLSKDKDLIPSLFGP</sequence>
<comment type="caution">
    <text evidence="1">The sequence shown here is derived from an EMBL/GenBank/DDBJ whole genome shotgun (WGS) entry which is preliminary data.</text>
</comment>
<accession>A0A9N9XWZ6</accession>